<evidence type="ECO:0000313" key="2">
    <source>
        <dbReference type="EMBL" id="SDY29021.1"/>
    </source>
</evidence>
<organism evidence="2 3">
    <name type="scientific">Lachnobacterium bovis DSM 14045</name>
    <dbReference type="NCBI Taxonomy" id="1122142"/>
    <lineage>
        <taxon>Bacteria</taxon>
        <taxon>Bacillati</taxon>
        <taxon>Bacillota</taxon>
        <taxon>Clostridia</taxon>
        <taxon>Lachnospirales</taxon>
        <taxon>Lachnospiraceae</taxon>
        <taxon>Lachnobacterium</taxon>
    </lineage>
</organism>
<dbReference type="AlphaFoldDB" id="A0A1H3IMV9"/>
<dbReference type="SUPFAM" id="SSF51735">
    <property type="entry name" value="NAD(P)-binding Rossmann-fold domains"/>
    <property type="match status" value="1"/>
</dbReference>
<dbReference type="Gene3D" id="3.40.50.720">
    <property type="entry name" value="NAD(P)-binding Rossmann-like Domain"/>
    <property type="match status" value="1"/>
</dbReference>
<dbReference type="Proteomes" id="UP000183918">
    <property type="component" value="Unassembled WGS sequence"/>
</dbReference>
<feature type="domain" description="NAD-dependent epimerase/dehydratase" evidence="1">
    <location>
        <begin position="3"/>
        <end position="206"/>
    </location>
</feature>
<dbReference type="InterPro" id="IPR050177">
    <property type="entry name" value="Lipid_A_modif_metabolic_enz"/>
</dbReference>
<dbReference type="EMBL" id="FNPG01000012">
    <property type="protein sequence ID" value="SDY29021.1"/>
    <property type="molecule type" value="Genomic_DNA"/>
</dbReference>
<proteinExistence type="predicted"/>
<accession>A0A1H3IMV9</accession>
<dbReference type="PANTHER" id="PTHR43245">
    <property type="entry name" value="BIFUNCTIONAL POLYMYXIN RESISTANCE PROTEIN ARNA"/>
    <property type="match status" value="1"/>
</dbReference>
<sequence>MKILVTGGTTFVSKFVARYFVEKGNEVYVLNRNTKPQVEGVKIIKEDRHNLGNKICDFKFDTVLDITAYNEEDVMDLSTALGKVGQYIMISSSAVYPEYENQPFAENSKVSKNKFWGKYGTDKIKAESAVLKNFPDAYILRPPYLYGPMNNIYREAFVFDCARNDRKFYLPGNGEMKLQFLHVHDLCKIIENIMITKPENQVLNVGNVDTISIKDWVILCYKCFDKVPVFEKVSKDIEQRKYFPFYNYEYYLDVKKQQKLLKETIDMETGLRESADWYLKNETEVNKKPYFEYIDRELS</sequence>
<dbReference type="OrthoDB" id="9811743at2"/>
<dbReference type="RefSeq" id="WP_074717093.1">
    <property type="nucleotide sequence ID" value="NZ_FNPG01000012.1"/>
</dbReference>
<reference evidence="2 3" key="1">
    <citation type="submission" date="2016-10" db="EMBL/GenBank/DDBJ databases">
        <authorList>
            <person name="de Groot N.N."/>
        </authorList>
    </citation>
    <scope>NUCLEOTIDE SEQUENCE [LARGE SCALE GENOMIC DNA]</scope>
    <source>
        <strain evidence="2 3">DSM 14045</strain>
    </source>
</reference>
<evidence type="ECO:0000313" key="3">
    <source>
        <dbReference type="Proteomes" id="UP000183918"/>
    </source>
</evidence>
<dbReference type="InterPro" id="IPR001509">
    <property type="entry name" value="Epimerase_deHydtase"/>
</dbReference>
<protein>
    <submittedName>
        <fullName evidence="2">Nucleoside-diphosphate-sugar epimerase</fullName>
    </submittedName>
</protein>
<dbReference type="STRING" id="1122142.SAMN02910414_01220"/>
<evidence type="ECO:0000259" key="1">
    <source>
        <dbReference type="Pfam" id="PF01370"/>
    </source>
</evidence>
<dbReference type="Pfam" id="PF01370">
    <property type="entry name" value="Epimerase"/>
    <property type="match status" value="1"/>
</dbReference>
<dbReference type="InterPro" id="IPR036291">
    <property type="entry name" value="NAD(P)-bd_dom_sf"/>
</dbReference>
<name>A0A1H3IMV9_9FIRM</name>
<gene>
    <name evidence="2" type="ORF">SAMN02910414_01220</name>
</gene>
<keyword evidence="3" id="KW-1185">Reference proteome</keyword>